<accession>A0A0C2HFR8</accession>
<dbReference type="Gene3D" id="3.90.1150.10">
    <property type="entry name" value="Aspartate Aminotransferase, domain 1"/>
    <property type="match status" value="1"/>
</dbReference>
<dbReference type="InterPro" id="IPR015421">
    <property type="entry name" value="PyrdxlP-dep_Trfase_major"/>
</dbReference>
<comment type="caution">
    <text evidence="6">The sequence shown here is derived from an EMBL/GenBank/DDBJ whole genome shotgun (WGS) entry which is preliminary data.</text>
</comment>
<dbReference type="PIRSF" id="PIRSF000390">
    <property type="entry name" value="PLP_StrS"/>
    <property type="match status" value="1"/>
</dbReference>
<evidence type="ECO:0000256" key="2">
    <source>
        <dbReference type="ARBA" id="ARBA00037999"/>
    </source>
</evidence>
<name>A0A0C2HFR8_9BACT</name>
<dbReference type="CDD" id="cd00616">
    <property type="entry name" value="AHBA_syn"/>
    <property type="match status" value="1"/>
</dbReference>
<dbReference type="Gene3D" id="3.40.640.10">
    <property type="entry name" value="Type I PLP-dependent aspartate aminotransferase-like (Major domain)"/>
    <property type="match status" value="1"/>
</dbReference>
<dbReference type="InterPro" id="IPR000653">
    <property type="entry name" value="DegT/StrS_aminotransferase"/>
</dbReference>
<dbReference type="InterPro" id="IPR015422">
    <property type="entry name" value="PyrdxlP-dep_Trfase_small"/>
</dbReference>
<evidence type="ECO:0000256" key="5">
    <source>
        <dbReference type="RuleBase" id="RU004508"/>
    </source>
</evidence>
<dbReference type="GO" id="GO:0000271">
    <property type="term" value="P:polysaccharide biosynthetic process"/>
    <property type="evidence" value="ECO:0007669"/>
    <property type="project" value="TreeGrafter"/>
</dbReference>
<keyword evidence="7" id="KW-1185">Reference proteome</keyword>
<organism evidence="6 7">
    <name type="scientific">Geoalkalibacter ferrihydriticus DSM 17813</name>
    <dbReference type="NCBI Taxonomy" id="1121915"/>
    <lineage>
        <taxon>Bacteria</taxon>
        <taxon>Pseudomonadati</taxon>
        <taxon>Thermodesulfobacteriota</taxon>
        <taxon>Desulfuromonadia</taxon>
        <taxon>Desulfuromonadales</taxon>
        <taxon>Geoalkalibacteraceae</taxon>
        <taxon>Geoalkalibacter</taxon>
    </lineage>
</organism>
<protein>
    <submittedName>
        <fullName evidence="6">Aminotransferase DegT</fullName>
    </submittedName>
</protein>
<keyword evidence="6" id="KW-0808">Transferase</keyword>
<feature type="active site" description="Proton acceptor" evidence="3">
    <location>
        <position position="184"/>
    </location>
</feature>
<comment type="similarity">
    <text evidence="2 5">Belongs to the DegT/DnrJ/EryC1 family.</text>
</comment>
<evidence type="ECO:0000313" key="6">
    <source>
        <dbReference type="EMBL" id="KIH75766.1"/>
    </source>
</evidence>
<dbReference type="AlphaFoldDB" id="A0A0C2HFR8"/>
<evidence type="ECO:0000256" key="4">
    <source>
        <dbReference type="PIRSR" id="PIRSR000390-2"/>
    </source>
</evidence>
<evidence type="ECO:0000256" key="3">
    <source>
        <dbReference type="PIRSR" id="PIRSR000390-1"/>
    </source>
</evidence>
<dbReference type="InterPro" id="IPR015424">
    <property type="entry name" value="PyrdxlP-dep_Trfase"/>
</dbReference>
<evidence type="ECO:0000256" key="1">
    <source>
        <dbReference type="ARBA" id="ARBA00022898"/>
    </source>
</evidence>
<keyword evidence="6" id="KW-0032">Aminotransferase</keyword>
<dbReference type="PANTHER" id="PTHR30244">
    <property type="entry name" value="TRANSAMINASE"/>
    <property type="match status" value="1"/>
</dbReference>
<evidence type="ECO:0000313" key="7">
    <source>
        <dbReference type="Proteomes" id="UP000035068"/>
    </source>
</evidence>
<dbReference type="SUPFAM" id="SSF53383">
    <property type="entry name" value="PLP-dependent transferases"/>
    <property type="match status" value="1"/>
</dbReference>
<dbReference type="Pfam" id="PF01041">
    <property type="entry name" value="DegT_DnrJ_EryC1"/>
    <property type="match status" value="1"/>
</dbReference>
<proteinExistence type="inferred from homology"/>
<dbReference type="Proteomes" id="UP000035068">
    <property type="component" value="Unassembled WGS sequence"/>
</dbReference>
<keyword evidence="1 4" id="KW-0663">Pyridoxal phosphate</keyword>
<dbReference type="GO" id="GO:0008483">
    <property type="term" value="F:transaminase activity"/>
    <property type="evidence" value="ECO:0007669"/>
    <property type="project" value="UniProtKB-KW"/>
</dbReference>
<dbReference type="GO" id="GO:0030170">
    <property type="term" value="F:pyridoxal phosphate binding"/>
    <property type="evidence" value="ECO:0007669"/>
    <property type="project" value="UniProtKB-ARBA"/>
</dbReference>
<feature type="modified residue" description="N6-(pyridoxal phosphate)lysine" evidence="4">
    <location>
        <position position="184"/>
    </location>
</feature>
<dbReference type="EMBL" id="JWJD01000007">
    <property type="protein sequence ID" value="KIH75766.1"/>
    <property type="molecule type" value="Genomic_DNA"/>
</dbReference>
<sequence>MQFIDLKTQQTPIREDIEQRIKAVLDHGQYIMGPEVTELEQRLAQYVGARHCLGVSSGTDALLIAMMALGIGPGDEVVTSPFTFISTVETIALLGARPVFVDIEPRTYNLDPTLLEAALTDKTRAIMPVSLYGQCADFLAINAIAAQRGIPVIEDGAQSFGATQRGERSCHLSTIGCTSFFPSKPLGGYGDGGACFTDDDELAKRMQQIRVHGQDRRYNHPLIGVNGRLDTLQAAILLAKLDIFPDEVERRAAVAERYRKLLGDMVVVPFVEDYNTSVYAQYTIRVEQRDEMLAALAAQGVPTAVHYPVPLHRQPAFASLGYPHASFPHAEEAARQVMSLPMHPYLKEADQVQIAEAVKVAVNG</sequence>
<gene>
    <name evidence="6" type="ORF">GFER_14285</name>
</gene>
<dbReference type="PANTHER" id="PTHR30244:SF42">
    <property type="entry name" value="UDP-2-ACETAMIDO-2-DEOXY-3-OXO-D-GLUCURONATE AMINOTRANSFERASE"/>
    <property type="match status" value="1"/>
</dbReference>
<reference evidence="6 7" key="1">
    <citation type="submission" date="2014-12" db="EMBL/GenBank/DDBJ databases">
        <title>Genomes of Geoalkalibacter ferrihydriticus and Geoalkalibacter subterraneus, two haloalkaliphilic metal-reducing members of the Geobacteraceae.</title>
        <authorList>
            <person name="Badalamenti J.P."/>
            <person name="Torres C.I."/>
            <person name="Krajmalnik-Brown R."/>
            <person name="Bond D.R."/>
        </authorList>
    </citation>
    <scope>NUCLEOTIDE SEQUENCE [LARGE SCALE GENOMIC DNA]</scope>
    <source>
        <strain evidence="6 7">DSM 17813</strain>
    </source>
</reference>
<dbReference type="FunFam" id="3.40.640.10:FF:000089">
    <property type="entry name" value="Aminotransferase, DegT/DnrJ/EryC1/StrS family"/>
    <property type="match status" value="1"/>
</dbReference>
<dbReference type="RefSeq" id="WP_040100532.1">
    <property type="nucleotide sequence ID" value="NZ_JWJD01000007.1"/>
</dbReference>